<sequence>MTPVTVIGLEEPLDPSWTQARSPAEAERHVAAGRTVVVTLEGDEPTQLATASVYAWLGARVFRTSHGAQVRTALDMVESLAGRRPPTLTRRGLA</sequence>
<evidence type="ECO:0000313" key="2">
    <source>
        <dbReference type="Proteomes" id="UP001596137"/>
    </source>
</evidence>
<organism evidence="1 2">
    <name type="scientific">Sphaerisporangium aureirubrum</name>
    <dbReference type="NCBI Taxonomy" id="1544736"/>
    <lineage>
        <taxon>Bacteria</taxon>
        <taxon>Bacillati</taxon>
        <taxon>Actinomycetota</taxon>
        <taxon>Actinomycetes</taxon>
        <taxon>Streptosporangiales</taxon>
        <taxon>Streptosporangiaceae</taxon>
        <taxon>Sphaerisporangium</taxon>
    </lineage>
</organism>
<gene>
    <name evidence="1" type="ORF">ACFP1K_09475</name>
</gene>
<evidence type="ECO:0000313" key="1">
    <source>
        <dbReference type="EMBL" id="MFC6081388.1"/>
    </source>
</evidence>
<comment type="caution">
    <text evidence="1">The sequence shown here is derived from an EMBL/GenBank/DDBJ whole genome shotgun (WGS) entry which is preliminary data.</text>
</comment>
<dbReference type="EMBL" id="JBHSRF010000009">
    <property type="protein sequence ID" value="MFC6081388.1"/>
    <property type="molecule type" value="Genomic_DNA"/>
</dbReference>
<proteinExistence type="predicted"/>
<reference evidence="2" key="1">
    <citation type="journal article" date="2019" name="Int. J. Syst. Evol. Microbiol.">
        <title>The Global Catalogue of Microorganisms (GCM) 10K type strain sequencing project: providing services to taxonomists for standard genome sequencing and annotation.</title>
        <authorList>
            <consortium name="The Broad Institute Genomics Platform"/>
            <consortium name="The Broad Institute Genome Sequencing Center for Infectious Disease"/>
            <person name="Wu L."/>
            <person name="Ma J."/>
        </authorList>
    </citation>
    <scope>NUCLEOTIDE SEQUENCE [LARGE SCALE GENOMIC DNA]</scope>
    <source>
        <strain evidence="2">JCM 30346</strain>
    </source>
</reference>
<keyword evidence="2" id="KW-1185">Reference proteome</keyword>
<protein>
    <submittedName>
        <fullName evidence="1">Uncharacterized protein</fullName>
    </submittedName>
</protein>
<name>A0ABW1NDK0_9ACTN</name>
<dbReference type="Proteomes" id="UP001596137">
    <property type="component" value="Unassembled WGS sequence"/>
</dbReference>
<accession>A0ABW1NDK0</accession>
<dbReference type="RefSeq" id="WP_380749173.1">
    <property type="nucleotide sequence ID" value="NZ_JBHSRF010000009.1"/>
</dbReference>